<dbReference type="HOGENOM" id="CLU_2690572_0_0_1"/>
<dbReference type="EnsemblMetazoa" id="ISCW002595-RA">
    <property type="protein sequence ID" value="ISCW002595-PA"/>
    <property type="gene ID" value="ISCW002595"/>
</dbReference>
<dbReference type="AlphaFoldDB" id="B7P9N5"/>
<protein>
    <submittedName>
        <fullName evidence="1 2">Uncharacterized protein</fullName>
    </submittedName>
</protein>
<dbReference type="VEuPathDB" id="VectorBase:ISCW002595"/>
<dbReference type="EMBL" id="ABJB010913256">
    <property type="status" value="NOT_ANNOTATED_CDS"/>
    <property type="molecule type" value="Genomic_DNA"/>
</dbReference>
<gene>
    <name evidence="1" type="ORF">IscW_ISCW002595</name>
</gene>
<dbReference type="EMBL" id="DS665637">
    <property type="protein sequence ID" value="EEC03307.1"/>
    <property type="molecule type" value="Genomic_DNA"/>
</dbReference>
<reference evidence="1 3" key="1">
    <citation type="submission" date="2008-03" db="EMBL/GenBank/DDBJ databases">
        <title>Annotation of Ixodes scapularis.</title>
        <authorList>
            <consortium name="Ixodes scapularis Genome Project Consortium"/>
            <person name="Caler E."/>
            <person name="Hannick L.I."/>
            <person name="Bidwell S."/>
            <person name="Joardar V."/>
            <person name="Thiagarajan M."/>
            <person name="Amedeo P."/>
            <person name="Galinsky K.J."/>
            <person name="Schobel S."/>
            <person name="Inman J."/>
            <person name="Hostetler J."/>
            <person name="Miller J."/>
            <person name="Hammond M."/>
            <person name="Megy K."/>
            <person name="Lawson D."/>
            <person name="Kodira C."/>
            <person name="Sutton G."/>
            <person name="Meyer J."/>
            <person name="Hill C.A."/>
            <person name="Birren B."/>
            <person name="Nene V."/>
            <person name="Collins F."/>
            <person name="Alarcon-Chaidez F."/>
            <person name="Wikel S."/>
            <person name="Strausberg R."/>
        </authorList>
    </citation>
    <scope>NUCLEOTIDE SEQUENCE [LARGE SCALE GENOMIC DNA]</scope>
    <source>
        <strain evidence="3">Wikel</strain>
        <strain evidence="1">Wikel colony</strain>
    </source>
</reference>
<dbReference type="Proteomes" id="UP000001555">
    <property type="component" value="Unassembled WGS sequence"/>
</dbReference>
<dbReference type="PaxDb" id="6945-B7P9N5"/>
<dbReference type="OrthoDB" id="6503661at2759"/>
<dbReference type="VEuPathDB" id="VectorBase:ISCI002595"/>
<proteinExistence type="predicted"/>
<dbReference type="InParanoid" id="B7P9N5"/>
<keyword evidence="3" id="KW-1185">Reference proteome</keyword>
<accession>B7P9N5</accession>
<evidence type="ECO:0000313" key="1">
    <source>
        <dbReference type="EMBL" id="EEC03307.1"/>
    </source>
</evidence>
<reference evidence="2" key="2">
    <citation type="submission" date="2020-05" db="UniProtKB">
        <authorList>
            <consortium name="EnsemblMetazoa"/>
        </authorList>
    </citation>
    <scope>IDENTIFICATION</scope>
    <source>
        <strain evidence="2">wikel</strain>
    </source>
</reference>
<dbReference type="VEuPathDB" id="VectorBase:ISCP_033558"/>
<name>B7P9N5_IXOSC</name>
<organism>
    <name type="scientific">Ixodes scapularis</name>
    <name type="common">Black-legged tick</name>
    <name type="synonym">Deer tick</name>
    <dbReference type="NCBI Taxonomy" id="6945"/>
    <lineage>
        <taxon>Eukaryota</taxon>
        <taxon>Metazoa</taxon>
        <taxon>Ecdysozoa</taxon>
        <taxon>Arthropoda</taxon>
        <taxon>Chelicerata</taxon>
        <taxon>Arachnida</taxon>
        <taxon>Acari</taxon>
        <taxon>Parasitiformes</taxon>
        <taxon>Ixodida</taxon>
        <taxon>Ixodoidea</taxon>
        <taxon>Ixodidae</taxon>
        <taxon>Ixodinae</taxon>
        <taxon>Ixodes</taxon>
    </lineage>
</organism>
<evidence type="ECO:0000313" key="2">
    <source>
        <dbReference type="EnsemblMetazoa" id="ISCW002595-PA"/>
    </source>
</evidence>
<evidence type="ECO:0000313" key="3">
    <source>
        <dbReference type="Proteomes" id="UP000001555"/>
    </source>
</evidence>
<sequence>MVHRGLRDYRLAFVPEYHWEPNTKDRVDAYFEELEEQGLKGDSVSEVRSTLYNATEALEVSVDPQAPLVFRPPI</sequence>